<reference evidence="2 3" key="1">
    <citation type="journal article" date="2020" name="Syst. Appl. Microbiol.">
        <title>Arthrospiribacter ruber gen. nov., sp. nov., a novel bacterium isolated from Arthrospira cultures.</title>
        <authorList>
            <person name="Waleron M."/>
            <person name="Misztak A."/>
            <person name="Waleron M.M."/>
            <person name="Furmaniak M."/>
            <person name="Mrozik A."/>
            <person name="Waleron K."/>
        </authorList>
    </citation>
    <scope>NUCLEOTIDE SEQUENCE [LARGE SCALE GENOMIC DNA]</scope>
    <source>
        <strain evidence="2 3">DPMB0001</strain>
    </source>
</reference>
<evidence type="ECO:0000259" key="1">
    <source>
        <dbReference type="Pfam" id="PF12804"/>
    </source>
</evidence>
<sequence length="198" mass="21446">MLSLLKPTGIIIMAAGASSRLGRAKQLEIVKGKMLLQHILDEVNKLENVSAVLILGANGETIKNNVDAAGIPYLIHQAWKEGMSSSMQAGLRYLLSNEPNLNQVILLVCDQPFVNADLLTQLIEQKAASEKGIICCAYADTIGVPVLFDQQYFDALLALKSKEGAKKLIFQNMGDVFTVAFPKGEIDIDTEADLEGLS</sequence>
<dbReference type="AlphaFoldDB" id="A0A951MCZ7"/>
<dbReference type="EMBL" id="RPHB01000004">
    <property type="protein sequence ID" value="MBW3468042.1"/>
    <property type="molecule type" value="Genomic_DNA"/>
</dbReference>
<dbReference type="PANTHER" id="PTHR43777">
    <property type="entry name" value="MOLYBDENUM COFACTOR CYTIDYLYLTRANSFERASE"/>
    <property type="match status" value="1"/>
</dbReference>
<accession>A0A951MCZ7</accession>
<dbReference type="SUPFAM" id="SSF53448">
    <property type="entry name" value="Nucleotide-diphospho-sugar transferases"/>
    <property type="match status" value="1"/>
</dbReference>
<organism evidence="2 3">
    <name type="scientific">Arthrospiribacter ruber</name>
    <dbReference type="NCBI Taxonomy" id="2487934"/>
    <lineage>
        <taxon>Bacteria</taxon>
        <taxon>Pseudomonadati</taxon>
        <taxon>Bacteroidota</taxon>
        <taxon>Cytophagia</taxon>
        <taxon>Cytophagales</taxon>
        <taxon>Cyclobacteriaceae</taxon>
        <taxon>Arthrospiribacter</taxon>
    </lineage>
</organism>
<feature type="domain" description="MobA-like NTP transferase" evidence="1">
    <location>
        <begin position="11"/>
        <end position="171"/>
    </location>
</feature>
<dbReference type="Pfam" id="PF12804">
    <property type="entry name" value="NTP_transf_3"/>
    <property type="match status" value="1"/>
</dbReference>
<evidence type="ECO:0000313" key="3">
    <source>
        <dbReference type="Proteomes" id="UP000727490"/>
    </source>
</evidence>
<dbReference type="Gene3D" id="3.90.550.10">
    <property type="entry name" value="Spore Coat Polysaccharide Biosynthesis Protein SpsA, Chain A"/>
    <property type="match status" value="1"/>
</dbReference>
<comment type="caution">
    <text evidence="2">The sequence shown here is derived from an EMBL/GenBank/DDBJ whole genome shotgun (WGS) entry which is preliminary data.</text>
</comment>
<dbReference type="InterPro" id="IPR029044">
    <property type="entry name" value="Nucleotide-diphossugar_trans"/>
</dbReference>
<keyword evidence="3" id="KW-1185">Reference proteome</keyword>
<dbReference type="InterPro" id="IPR025877">
    <property type="entry name" value="MobA-like_NTP_Trfase"/>
</dbReference>
<dbReference type="GO" id="GO:0016779">
    <property type="term" value="F:nucleotidyltransferase activity"/>
    <property type="evidence" value="ECO:0007669"/>
    <property type="project" value="UniProtKB-ARBA"/>
</dbReference>
<protein>
    <submittedName>
        <fullName evidence="2">Nucleotidyltransferase family protein</fullName>
    </submittedName>
</protein>
<dbReference type="Proteomes" id="UP000727490">
    <property type="component" value="Unassembled WGS sequence"/>
</dbReference>
<evidence type="ECO:0000313" key="2">
    <source>
        <dbReference type="EMBL" id="MBW3468042.1"/>
    </source>
</evidence>
<gene>
    <name evidence="2" type="ORF">EGN73_09480</name>
</gene>
<dbReference type="PANTHER" id="PTHR43777:SF1">
    <property type="entry name" value="MOLYBDENUM COFACTOR CYTIDYLYLTRANSFERASE"/>
    <property type="match status" value="1"/>
</dbReference>
<dbReference type="CDD" id="cd04182">
    <property type="entry name" value="GT_2_like_f"/>
    <property type="match status" value="1"/>
</dbReference>
<proteinExistence type="predicted"/>
<name>A0A951MCZ7_9BACT</name>